<organism evidence="1 2">
    <name type="scientific">Rossellomorea vietnamensis</name>
    <dbReference type="NCBI Taxonomy" id="218284"/>
    <lineage>
        <taxon>Bacteria</taxon>
        <taxon>Bacillati</taxon>
        <taxon>Bacillota</taxon>
        <taxon>Bacilli</taxon>
        <taxon>Bacillales</taxon>
        <taxon>Bacillaceae</taxon>
        <taxon>Rossellomorea</taxon>
    </lineage>
</organism>
<geneLocation type="plasmid" evidence="1 2">
    <name>p6</name>
</geneLocation>
<keyword evidence="1" id="KW-0614">Plasmid</keyword>
<dbReference type="AlphaFoldDB" id="A0A6I6UVZ9"/>
<dbReference type="KEGG" id="bvq:FHE72_23455"/>
<sequence length="71" mass="8716">MNFLLQESFQHQQPIRIFYVDRHQKISERIIRVEYIDDNYVKAYCYWRKAIRLFKRDNLLSVGPIKRKVGA</sequence>
<evidence type="ECO:0000313" key="2">
    <source>
        <dbReference type="Proteomes" id="UP000465062"/>
    </source>
</evidence>
<dbReference type="RefSeq" id="WP_159363374.1">
    <property type="nucleotide sequence ID" value="NZ_CP047395.1"/>
</dbReference>
<proteinExistence type="predicted"/>
<dbReference type="Proteomes" id="UP000465062">
    <property type="component" value="Plasmid p6"/>
</dbReference>
<evidence type="ECO:0008006" key="3">
    <source>
        <dbReference type="Google" id="ProtNLM"/>
    </source>
</evidence>
<name>A0A6I6UVZ9_9BACI</name>
<accession>A0A6I6UVZ9</accession>
<gene>
    <name evidence="1" type="ORF">FHE72_23455</name>
</gene>
<protein>
    <recommendedName>
        <fullName evidence="3">WYL domain-containing protein</fullName>
    </recommendedName>
</protein>
<reference evidence="1 2" key="1">
    <citation type="submission" date="2019-06" db="EMBL/GenBank/DDBJ databases">
        <title>An operon consisting of a P-type ATPase gene and a transcriptional regular gene given the different cadmium resistance in Bacillus vietamensis 151-6 and Bacillus marisflavi 151-25.</title>
        <authorList>
            <person name="Yu X."/>
        </authorList>
    </citation>
    <scope>NUCLEOTIDE SEQUENCE [LARGE SCALE GENOMIC DNA]</scope>
    <source>
        <strain evidence="1 2">151-6</strain>
        <plasmid evidence="1 2">p6</plasmid>
    </source>
</reference>
<evidence type="ECO:0000313" key="1">
    <source>
        <dbReference type="EMBL" id="QHE63951.1"/>
    </source>
</evidence>
<dbReference type="EMBL" id="CP047395">
    <property type="protein sequence ID" value="QHE63951.1"/>
    <property type="molecule type" value="Genomic_DNA"/>
</dbReference>